<feature type="region of interest" description="Disordered" evidence="1">
    <location>
        <begin position="1"/>
        <end position="39"/>
    </location>
</feature>
<comment type="caution">
    <text evidence="2">The sequence shown here is derived from an EMBL/GenBank/DDBJ whole genome shotgun (WGS) entry which is preliminary data.</text>
</comment>
<organism evidence="2 3">
    <name type="scientific">Symbiodinium microadriaticum</name>
    <name type="common">Dinoflagellate</name>
    <name type="synonym">Zooxanthella microadriatica</name>
    <dbReference type="NCBI Taxonomy" id="2951"/>
    <lineage>
        <taxon>Eukaryota</taxon>
        <taxon>Sar</taxon>
        <taxon>Alveolata</taxon>
        <taxon>Dinophyceae</taxon>
        <taxon>Suessiales</taxon>
        <taxon>Symbiodiniaceae</taxon>
        <taxon>Symbiodinium</taxon>
    </lineage>
</organism>
<gene>
    <name evidence="2" type="ORF">AK812_SmicGene30414</name>
</gene>
<dbReference type="AlphaFoldDB" id="A0A1Q9CZD0"/>
<dbReference type="OrthoDB" id="447233at2759"/>
<keyword evidence="3" id="KW-1185">Reference proteome</keyword>
<dbReference type="OMA" id="WIMPMEP"/>
<feature type="compositionally biased region" description="Basic and acidic residues" evidence="1">
    <location>
        <begin position="202"/>
        <end position="218"/>
    </location>
</feature>
<feature type="region of interest" description="Disordered" evidence="1">
    <location>
        <begin position="121"/>
        <end position="242"/>
    </location>
</feature>
<sequence>MASSEEVPAATPEALEGGEDQDKKDKQPGGPTLPRERISTHQHLGQVLDWRGNYGWIMPMEPIRHPKASMRQGRIFISRTDLANAKDLMPGTFVQFQIFEDEQGLGAEKCYVWKGPPNFMFFKGKGKGKGKKGEKGPKGEGGKPGEERKDGKQSEAPLGKGPSQGGANKGDSKGKGGKPGGRGPGGPPSGPGGAGRGPGGPKGDRPKGGRKGKGDDGKSGGGMRPSMGANTKNVLRLQTRLE</sequence>
<feature type="compositionally biased region" description="Basic and acidic residues" evidence="1">
    <location>
        <begin position="131"/>
        <end position="153"/>
    </location>
</feature>
<evidence type="ECO:0000256" key="1">
    <source>
        <dbReference type="SAM" id="MobiDB-lite"/>
    </source>
</evidence>
<dbReference type="Proteomes" id="UP000186817">
    <property type="component" value="Unassembled WGS sequence"/>
</dbReference>
<reference evidence="2 3" key="1">
    <citation type="submission" date="2016-02" db="EMBL/GenBank/DDBJ databases">
        <title>Genome analysis of coral dinoflagellate symbionts highlights evolutionary adaptations to a symbiotic lifestyle.</title>
        <authorList>
            <person name="Aranda M."/>
            <person name="Li Y."/>
            <person name="Liew Y.J."/>
            <person name="Baumgarten S."/>
            <person name="Simakov O."/>
            <person name="Wilson M."/>
            <person name="Piel J."/>
            <person name="Ashoor H."/>
            <person name="Bougouffa S."/>
            <person name="Bajic V.B."/>
            <person name="Ryu T."/>
            <person name="Ravasi T."/>
            <person name="Bayer T."/>
            <person name="Micklem G."/>
            <person name="Kim H."/>
            <person name="Bhak J."/>
            <person name="Lajeunesse T.C."/>
            <person name="Voolstra C.R."/>
        </authorList>
    </citation>
    <scope>NUCLEOTIDE SEQUENCE [LARGE SCALE GENOMIC DNA]</scope>
    <source>
        <strain evidence="2 3">CCMP2467</strain>
    </source>
</reference>
<evidence type="ECO:0000313" key="3">
    <source>
        <dbReference type="Proteomes" id="UP000186817"/>
    </source>
</evidence>
<accession>A0A1Q9CZD0</accession>
<name>A0A1Q9CZD0_SYMMI</name>
<protein>
    <submittedName>
        <fullName evidence="2">Uncharacterized protein</fullName>
    </submittedName>
</protein>
<evidence type="ECO:0000313" key="2">
    <source>
        <dbReference type="EMBL" id="OLP88261.1"/>
    </source>
</evidence>
<feature type="compositionally biased region" description="Gly residues" evidence="1">
    <location>
        <begin position="191"/>
        <end position="201"/>
    </location>
</feature>
<proteinExistence type="predicted"/>
<dbReference type="EMBL" id="LSRX01000822">
    <property type="protein sequence ID" value="OLP88261.1"/>
    <property type="molecule type" value="Genomic_DNA"/>
</dbReference>